<gene>
    <name evidence="6" type="ORF">AACH11_07795</name>
</gene>
<accession>A0ABU9B9Z7</accession>
<dbReference type="InterPro" id="IPR026590">
    <property type="entry name" value="Ssirtuin_cat_dom"/>
</dbReference>
<evidence type="ECO:0000313" key="7">
    <source>
        <dbReference type="Proteomes" id="UP001368500"/>
    </source>
</evidence>
<feature type="domain" description="Deacetylase sirtuin-type" evidence="5">
    <location>
        <begin position="1"/>
        <end position="277"/>
    </location>
</feature>
<reference evidence="6 7" key="1">
    <citation type="submission" date="2024-04" db="EMBL/GenBank/DDBJ databases">
        <title>Novel species of the genus Ideonella isolated from streams.</title>
        <authorList>
            <person name="Lu H."/>
        </authorList>
    </citation>
    <scope>NUCLEOTIDE SEQUENCE [LARGE SCALE GENOMIC DNA]</scope>
    <source>
        <strain evidence="6 7">BYS139W</strain>
    </source>
</reference>
<comment type="caution">
    <text evidence="4">Lacks conserved residue(s) required for the propagation of feature annotation.</text>
</comment>
<organism evidence="6 7">
    <name type="scientific">Pseudaquabacterium rugosum</name>
    <dbReference type="NCBI Taxonomy" id="2984194"/>
    <lineage>
        <taxon>Bacteria</taxon>
        <taxon>Pseudomonadati</taxon>
        <taxon>Pseudomonadota</taxon>
        <taxon>Betaproteobacteria</taxon>
        <taxon>Burkholderiales</taxon>
        <taxon>Sphaerotilaceae</taxon>
        <taxon>Pseudaquabacterium</taxon>
    </lineage>
</organism>
<dbReference type="InterPro" id="IPR029035">
    <property type="entry name" value="DHS-like_NAD/FAD-binding_dom"/>
</dbReference>
<dbReference type="SUPFAM" id="SSF52467">
    <property type="entry name" value="DHS-like NAD/FAD-binding domain"/>
    <property type="match status" value="1"/>
</dbReference>
<evidence type="ECO:0000256" key="2">
    <source>
        <dbReference type="ARBA" id="ARBA00022679"/>
    </source>
</evidence>
<keyword evidence="2 6" id="KW-0808">Transferase</keyword>
<protein>
    <recommendedName>
        <fullName evidence="1">protein acetyllysine N-acetyltransferase</fullName>
        <ecNumber evidence="1">2.3.1.286</ecNumber>
    </recommendedName>
</protein>
<dbReference type="RefSeq" id="WP_341373646.1">
    <property type="nucleotide sequence ID" value="NZ_JBBUTF010000006.1"/>
</dbReference>
<proteinExistence type="predicted"/>
<evidence type="ECO:0000256" key="4">
    <source>
        <dbReference type="PROSITE-ProRule" id="PRU00236"/>
    </source>
</evidence>
<dbReference type="Proteomes" id="UP001368500">
    <property type="component" value="Unassembled WGS sequence"/>
</dbReference>
<keyword evidence="6" id="KW-0012">Acyltransferase</keyword>
<dbReference type="PROSITE" id="PS50305">
    <property type="entry name" value="SIRTUIN"/>
    <property type="match status" value="1"/>
</dbReference>
<dbReference type="Pfam" id="PF02146">
    <property type="entry name" value="SIR2"/>
    <property type="match status" value="1"/>
</dbReference>
<dbReference type="EMBL" id="JBBUTF010000006">
    <property type="protein sequence ID" value="MEK8025860.1"/>
    <property type="molecule type" value="Genomic_DNA"/>
</dbReference>
<dbReference type="Gene3D" id="3.40.50.1220">
    <property type="entry name" value="TPP-binding domain"/>
    <property type="match status" value="1"/>
</dbReference>
<evidence type="ECO:0000256" key="1">
    <source>
        <dbReference type="ARBA" id="ARBA00012928"/>
    </source>
</evidence>
<evidence type="ECO:0000256" key="3">
    <source>
        <dbReference type="ARBA" id="ARBA00023027"/>
    </source>
</evidence>
<sequence>MDPDDIVRAARLVAEAGSLIIAAGAGMGVDSGLPDFRGAQGFWRAYPALGASGLRFEQVASPATFARDPQLAWGFYGHRLALYRATPPHAGHRLLLDWAARGRRPLTVFTSNVDGAFQRAGFDPQTLHECHGTIDWLQCTEPCSDAIWPADALQPDIDPTRCRWRGEVPTCPHCGAVARPNILMFGDGRWLPARTDAQDARQRDWLARQARRPLVIELGAGLAVPTVRHFSAMMVRRGATLLRINLREPEVRPGDGLGLGAGALEALQAIDRVLRGTAGPSG</sequence>
<evidence type="ECO:0000259" key="5">
    <source>
        <dbReference type="PROSITE" id="PS50305"/>
    </source>
</evidence>
<dbReference type="Gene3D" id="3.30.1600.10">
    <property type="entry name" value="SIR2/SIRT2 'Small Domain"/>
    <property type="match status" value="1"/>
</dbReference>
<dbReference type="PANTHER" id="PTHR11085:SF4">
    <property type="entry name" value="NAD-DEPENDENT PROTEIN DEACYLASE"/>
    <property type="match status" value="1"/>
</dbReference>
<keyword evidence="3" id="KW-0520">NAD</keyword>
<dbReference type="InterPro" id="IPR003000">
    <property type="entry name" value="Sirtuin"/>
</dbReference>
<comment type="caution">
    <text evidence="6">The sequence shown here is derived from an EMBL/GenBank/DDBJ whole genome shotgun (WGS) entry which is preliminary data.</text>
</comment>
<dbReference type="InterPro" id="IPR050134">
    <property type="entry name" value="NAD-dep_sirtuin_deacylases"/>
</dbReference>
<evidence type="ECO:0000313" key="6">
    <source>
        <dbReference type="EMBL" id="MEK8025860.1"/>
    </source>
</evidence>
<dbReference type="GO" id="GO:0034979">
    <property type="term" value="F:NAD-dependent protein lysine deacetylase activity"/>
    <property type="evidence" value="ECO:0007669"/>
    <property type="project" value="UniProtKB-EC"/>
</dbReference>
<name>A0ABU9B9Z7_9BURK</name>
<dbReference type="PANTHER" id="PTHR11085">
    <property type="entry name" value="NAD-DEPENDENT PROTEIN DEACYLASE SIRTUIN-5, MITOCHONDRIAL-RELATED"/>
    <property type="match status" value="1"/>
</dbReference>
<dbReference type="InterPro" id="IPR026591">
    <property type="entry name" value="Sirtuin_cat_small_dom_sf"/>
</dbReference>
<keyword evidence="7" id="KW-1185">Reference proteome</keyword>
<dbReference type="EC" id="2.3.1.286" evidence="1"/>